<evidence type="ECO:0000313" key="2">
    <source>
        <dbReference type="EMBL" id="PWI76623.1"/>
    </source>
</evidence>
<dbReference type="EMBL" id="LCWV01000001">
    <property type="protein sequence ID" value="PWI76623.1"/>
    <property type="molecule type" value="Genomic_DNA"/>
</dbReference>
<evidence type="ECO:0000313" key="3">
    <source>
        <dbReference type="Proteomes" id="UP000245956"/>
    </source>
</evidence>
<comment type="caution">
    <text evidence="2">The sequence shown here is derived from an EMBL/GenBank/DDBJ whole genome shotgun (WGS) entry which is preliminary data.</text>
</comment>
<feature type="region of interest" description="Disordered" evidence="1">
    <location>
        <begin position="375"/>
        <end position="406"/>
    </location>
</feature>
<feature type="region of interest" description="Disordered" evidence="1">
    <location>
        <begin position="260"/>
        <end position="285"/>
    </location>
</feature>
<sequence>MKSLAPTLIEDEPHQGFLKMSLKILLTMETQPEFGTLVIHQFIEWQVGQAGPGSLEPFATLLDPPRRQHQQVCPCRGPSLEGPCSDNTAAAVPFGQAQFTDESRSDMLSTGGGSSDLALNSHLAGWAMTKLQWSGVGNVGGVQDPATAQRWARLFPNDGARGSGWLATWMGFLWPSSCGHGIRDDPRRGSLVAYGSSLLYSWRADDADGGARQRRHGGTHTPLRWPRPLAVSFASRAAATWHAQRESRDRVWPGMEGGVAMDGGMDGDPATQAPKPPRHPSSPAEFAAEAKHLAWAPCLCPEELSSADGRRVQGQQGRAGPSRSVIEGHGRHSQAANAELSSSLCVLATLPDDLVTRARRRRVARARLTACPHTRNQAIGGVGEGSQARSDVSDDSRERETPLNVH</sequence>
<protein>
    <submittedName>
        <fullName evidence="2">Uncharacterized protein</fullName>
    </submittedName>
</protein>
<gene>
    <name evidence="2" type="ORF">PCL_03817</name>
</gene>
<organism evidence="2 3">
    <name type="scientific">Purpureocillium lilacinum</name>
    <name type="common">Paecilomyces lilacinus</name>
    <dbReference type="NCBI Taxonomy" id="33203"/>
    <lineage>
        <taxon>Eukaryota</taxon>
        <taxon>Fungi</taxon>
        <taxon>Dikarya</taxon>
        <taxon>Ascomycota</taxon>
        <taxon>Pezizomycotina</taxon>
        <taxon>Sordariomycetes</taxon>
        <taxon>Hypocreomycetidae</taxon>
        <taxon>Hypocreales</taxon>
        <taxon>Ophiocordycipitaceae</taxon>
        <taxon>Purpureocillium</taxon>
    </lineage>
</organism>
<dbReference type="Proteomes" id="UP000245956">
    <property type="component" value="Unassembled WGS sequence"/>
</dbReference>
<name>A0A2U3EQ46_PURLI</name>
<reference evidence="2 3" key="1">
    <citation type="journal article" date="2016" name="Front. Microbiol.">
        <title>Genome and transcriptome sequences reveal the specific parasitism of the nematophagous Purpureocillium lilacinum 36-1.</title>
        <authorList>
            <person name="Xie J."/>
            <person name="Li S."/>
            <person name="Mo C."/>
            <person name="Xiao X."/>
            <person name="Peng D."/>
            <person name="Wang G."/>
            <person name="Xiao Y."/>
        </authorList>
    </citation>
    <scope>NUCLEOTIDE SEQUENCE [LARGE SCALE GENOMIC DNA]</scope>
    <source>
        <strain evidence="2 3">36-1</strain>
    </source>
</reference>
<accession>A0A2U3EQ46</accession>
<proteinExistence type="predicted"/>
<feature type="compositionally biased region" description="Basic and acidic residues" evidence="1">
    <location>
        <begin position="391"/>
        <end position="406"/>
    </location>
</feature>
<evidence type="ECO:0000256" key="1">
    <source>
        <dbReference type="SAM" id="MobiDB-lite"/>
    </source>
</evidence>
<dbReference type="AlphaFoldDB" id="A0A2U3EQ46"/>
<feature type="region of interest" description="Disordered" evidence="1">
    <location>
        <begin position="307"/>
        <end position="334"/>
    </location>
</feature>